<evidence type="ECO:0000313" key="3">
    <source>
        <dbReference type="EMBL" id="TNG92681.1"/>
    </source>
</evidence>
<reference evidence="2 4" key="1">
    <citation type="submission" date="2019-03" db="EMBL/GenBank/DDBJ databases">
        <title>Genomic Encyclopedia of Type Strains, Phase IV (KMG-IV): sequencing the most valuable type-strain genomes for metagenomic binning, comparative biology and taxonomic classification.</title>
        <authorList>
            <person name="Goeker M."/>
        </authorList>
    </citation>
    <scope>NUCLEOTIDE SEQUENCE [LARGE SCALE GENOMIC DNA]</scope>
    <source>
        <strain evidence="2 4">DSM 28140</strain>
    </source>
</reference>
<feature type="transmembrane region" description="Helical" evidence="1">
    <location>
        <begin position="32"/>
        <end position="54"/>
    </location>
</feature>
<protein>
    <submittedName>
        <fullName evidence="3">AzlD domain-containing protein</fullName>
    </submittedName>
    <submittedName>
        <fullName evidence="2">Branched-subunit amino acid transport protein AzlD</fullName>
    </submittedName>
</protein>
<evidence type="ECO:0000256" key="1">
    <source>
        <dbReference type="SAM" id="Phobius"/>
    </source>
</evidence>
<evidence type="ECO:0000313" key="2">
    <source>
        <dbReference type="EMBL" id="TCV88698.1"/>
    </source>
</evidence>
<feature type="transmembrane region" description="Helical" evidence="1">
    <location>
        <begin position="66"/>
        <end position="85"/>
    </location>
</feature>
<keyword evidence="1" id="KW-0472">Membrane</keyword>
<evidence type="ECO:0000313" key="4">
    <source>
        <dbReference type="Proteomes" id="UP000294619"/>
    </source>
</evidence>
<keyword evidence="5" id="KW-1185">Reference proteome</keyword>
<evidence type="ECO:0000313" key="5">
    <source>
        <dbReference type="Proteomes" id="UP000305526"/>
    </source>
</evidence>
<gene>
    <name evidence="2" type="ORF">EDC16_10351</name>
    <name evidence="3" type="ORF">FHQ21_03795</name>
</gene>
<keyword evidence="1" id="KW-0812">Transmembrane</keyword>
<dbReference type="EMBL" id="VDGV01000024">
    <property type="protein sequence ID" value="TNG92681.1"/>
    <property type="molecule type" value="Genomic_DNA"/>
</dbReference>
<accession>A0A4R3YC95</accession>
<name>A0A4R3YC95_9PAST</name>
<feature type="transmembrane region" description="Helical" evidence="1">
    <location>
        <begin position="91"/>
        <end position="108"/>
    </location>
</feature>
<reference evidence="3 5" key="2">
    <citation type="submission" date="2019-05" db="EMBL/GenBank/DDBJ databases">
        <title>Pasteurellaceae isolates from reptiles.</title>
        <authorList>
            <person name="Bojesen A.M."/>
            <person name="Lund E."/>
        </authorList>
    </citation>
    <scope>NUCLEOTIDE SEQUENCE [LARGE SCALE GENOMIC DNA]</scope>
    <source>
        <strain evidence="3 5">ELNT2x</strain>
    </source>
</reference>
<dbReference type="InterPro" id="IPR008407">
    <property type="entry name" value="Brnchd-chn_aa_trnsp_AzlD"/>
</dbReference>
<dbReference type="RefSeq" id="WP_132965552.1">
    <property type="nucleotide sequence ID" value="NZ_LEKL01000078.1"/>
</dbReference>
<dbReference type="AlphaFoldDB" id="A0A4R3YC95"/>
<comment type="caution">
    <text evidence="2">The sequence shown here is derived from an EMBL/GenBank/DDBJ whole genome shotgun (WGS) entry which is preliminary data.</text>
</comment>
<dbReference type="EMBL" id="SMCP01000003">
    <property type="protein sequence ID" value="TCV88698.1"/>
    <property type="molecule type" value="Genomic_DNA"/>
</dbReference>
<sequence>MNTITILVTVTAMASVMFLCRALPLFLPQRWLQLGWLQSLNQSLPLCIMLILLFSSLNIPTSLSSGFTTLLYEIAALAVVLASYIWLRNTLLSVVFGVTCLNLLYLLGL</sequence>
<dbReference type="Proteomes" id="UP000305526">
    <property type="component" value="Unassembled WGS sequence"/>
</dbReference>
<keyword evidence="1" id="KW-1133">Transmembrane helix</keyword>
<proteinExistence type="predicted"/>
<dbReference type="Proteomes" id="UP000294619">
    <property type="component" value="Unassembled WGS sequence"/>
</dbReference>
<organism evidence="2 4">
    <name type="scientific">Testudinibacter aquarius</name>
    <dbReference type="NCBI Taxonomy" id="1524974"/>
    <lineage>
        <taxon>Bacteria</taxon>
        <taxon>Pseudomonadati</taxon>
        <taxon>Pseudomonadota</taxon>
        <taxon>Gammaproteobacteria</taxon>
        <taxon>Pasteurellales</taxon>
        <taxon>Pasteurellaceae</taxon>
        <taxon>Testudinibacter</taxon>
    </lineage>
</organism>
<dbReference type="Pfam" id="PF05437">
    <property type="entry name" value="AzlD"/>
    <property type="match status" value="1"/>
</dbReference>